<dbReference type="KEGG" id="msar:MSAR_22690"/>
<accession>A0A7I7SQW6</accession>
<organism evidence="2 3">
    <name type="scientific">Mycolicibacterium sarraceniae</name>
    <dbReference type="NCBI Taxonomy" id="1534348"/>
    <lineage>
        <taxon>Bacteria</taxon>
        <taxon>Bacillati</taxon>
        <taxon>Actinomycetota</taxon>
        <taxon>Actinomycetes</taxon>
        <taxon>Mycobacteriales</taxon>
        <taxon>Mycobacteriaceae</taxon>
        <taxon>Mycolicibacterium</taxon>
    </lineage>
</organism>
<dbReference type="RefSeq" id="WP_163697016.1">
    <property type="nucleotide sequence ID" value="NZ_AP022595.1"/>
</dbReference>
<proteinExistence type="predicted"/>
<reference evidence="2 3" key="1">
    <citation type="journal article" date="2019" name="Emerg. Microbes Infect.">
        <title>Comprehensive subspecies identification of 175 nontuberculous mycobacteria species based on 7547 genomic profiles.</title>
        <authorList>
            <person name="Matsumoto Y."/>
            <person name="Kinjo T."/>
            <person name="Motooka D."/>
            <person name="Nabeya D."/>
            <person name="Jung N."/>
            <person name="Uechi K."/>
            <person name="Horii T."/>
            <person name="Iida T."/>
            <person name="Fujita J."/>
            <person name="Nakamura S."/>
        </authorList>
    </citation>
    <scope>NUCLEOTIDE SEQUENCE [LARGE SCALE GENOMIC DNA]</scope>
    <source>
        <strain evidence="2 3">JCM 30395</strain>
    </source>
</reference>
<evidence type="ECO:0000259" key="1">
    <source>
        <dbReference type="Pfam" id="PF00497"/>
    </source>
</evidence>
<keyword evidence="3" id="KW-1185">Reference proteome</keyword>
<dbReference type="Pfam" id="PF00497">
    <property type="entry name" value="SBP_bac_3"/>
    <property type="match status" value="1"/>
</dbReference>
<dbReference type="Gene3D" id="3.40.190.10">
    <property type="entry name" value="Periplasmic binding protein-like II"/>
    <property type="match status" value="1"/>
</dbReference>
<dbReference type="EMBL" id="AP022595">
    <property type="protein sequence ID" value="BBY59133.1"/>
    <property type="molecule type" value="Genomic_DNA"/>
</dbReference>
<evidence type="ECO:0000313" key="2">
    <source>
        <dbReference type="EMBL" id="BBY59133.1"/>
    </source>
</evidence>
<name>A0A7I7SQW6_9MYCO</name>
<dbReference type="InterPro" id="IPR001638">
    <property type="entry name" value="Solute-binding_3/MltF_N"/>
</dbReference>
<protein>
    <recommendedName>
        <fullName evidence="1">Solute-binding protein family 3/N-terminal domain-containing protein</fullName>
    </recommendedName>
</protein>
<feature type="domain" description="Solute-binding protein family 3/N-terminal" evidence="1">
    <location>
        <begin position="5"/>
        <end position="32"/>
    </location>
</feature>
<evidence type="ECO:0000313" key="3">
    <source>
        <dbReference type="Proteomes" id="UP000466445"/>
    </source>
</evidence>
<dbReference type="AlphaFoldDB" id="A0A7I7SQW6"/>
<dbReference type="Proteomes" id="UP000466445">
    <property type="component" value="Chromosome"/>
</dbReference>
<dbReference type="SUPFAM" id="SSF53850">
    <property type="entry name" value="Periplasmic binding protein-like II"/>
    <property type="match status" value="1"/>
</dbReference>
<gene>
    <name evidence="2" type="ORF">MSAR_22690</name>
</gene>
<sequence length="42" mass="4693">MLGSDLRKPVDGALLAIREDGTYQTIYRKWFGSDEHASGSHN</sequence>